<feature type="transmembrane region" description="Helical" evidence="1">
    <location>
        <begin position="71"/>
        <end position="95"/>
    </location>
</feature>
<evidence type="ECO:0008006" key="4">
    <source>
        <dbReference type="Google" id="ProtNLM"/>
    </source>
</evidence>
<keyword evidence="1" id="KW-1133">Transmembrane helix</keyword>
<accession>A0A0W0F4G9</accession>
<proteinExistence type="predicted"/>
<keyword evidence="1" id="KW-0812">Transmembrane</keyword>
<organism evidence="2 3">
    <name type="scientific">Moniliophthora roreri</name>
    <name type="common">Frosty pod rot fungus</name>
    <name type="synonym">Monilia roreri</name>
    <dbReference type="NCBI Taxonomy" id="221103"/>
    <lineage>
        <taxon>Eukaryota</taxon>
        <taxon>Fungi</taxon>
        <taxon>Dikarya</taxon>
        <taxon>Basidiomycota</taxon>
        <taxon>Agaricomycotina</taxon>
        <taxon>Agaricomycetes</taxon>
        <taxon>Agaricomycetidae</taxon>
        <taxon>Agaricales</taxon>
        <taxon>Marasmiineae</taxon>
        <taxon>Marasmiaceae</taxon>
        <taxon>Moniliophthora</taxon>
    </lineage>
</organism>
<evidence type="ECO:0000313" key="2">
    <source>
        <dbReference type="EMBL" id="KTB31160.1"/>
    </source>
</evidence>
<evidence type="ECO:0000256" key="1">
    <source>
        <dbReference type="SAM" id="Phobius"/>
    </source>
</evidence>
<dbReference type="EMBL" id="LATX01002348">
    <property type="protein sequence ID" value="KTB31160.1"/>
    <property type="molecule type" value="Genomic_DNA"/>
</dbReference>
<evidence type="ECO:0000313" key="3">
    <source>
        <dbReference type="Proteomes" id="UP000054988"/>
    </source>
</evidence>
<comment type="caution">
    <text evidence="2">The sequence shown here is derived from an EMBL/GenBank/DDBJ whole genome shotgun (WGS) entry which is preliminary data.</text>
</comment>
<sequence>MFSSIPIPAPLLTFISITSLFSVIVFALALLNSSVEVAWASGIAVFSTLLYHIVFLFLTLRKRSDDSSTRLGYYSTAGVVFVFILLSAWAIAFVLSCQTISNGPARIKPDDALNNARGWRSSIQVAACIIDGIQCVAVLAMTVHIVSGRKRCYLTERQEHDERKSELVMLTSIPFINISSNQLLDTCLSSALWRVTFVFQGNVNGITSKPKAFQSCG</sequence>
<reference evidence="2 3" key="1">
    <citation type="submission" date="2015-12" db="EMBL/GenBank/DDBJ databases">
        <title>Draft genome sequence of Moniliophthora roreri, the causal agent of frosty pod rot of cacao.</title>
        <authorList>
            <person name="Aime M.C."/>
            <person name="Diaz-Valderrama J.R."/>
            <person name="Kijpornyongpan T."/>
            <person name="Phillips-Mora W."/>
        </authorList>
    </citation>
    <scope>NUCLEOTIDE SEQUENCE [LARGE SCALE GENOMIC DNA]</scope>
    <source>
        <strain evidence="2 3">MCA 2952</strain>
    </source>
</reference>
<protein>
    <recommendedName>
        <fullName evidence="4">MARVEL domain-containing protein</fullName>
    </recommendedName>
</protein>
<name>A0A0W0F4G9_MONRR</name>
<feature type="transmembrane region" description="Helical" evidence="1">
    <location>
        <begin position="12"/>
        <end position="31"/>
    </location>
</feature>
<dbReference type="AlphaFoldDB" id="A0A0W0F4G9"/>
<feature type="transmembrane region" description="Helical" evidence="1">
    <location>
        <begin position="37"/>
        <end position="59"/>
    </location>
</feature>
<keyword evidence="1" id="KW-0472">Membrane</keyword>
<gene>
    <name evidence="2" type="ORF">WG66_16222</name>
</gene>
<feature type="transmembrane region" description="Helical" evidence="1">
    <location>
        <begin position="123"/>
        <end position="147"/>
    </location>
</feature>
<dbReference type="Proteomes" id="UP000054988">
    <property type="component" value="Unassembled WGS sequence"/>
</dbReference>